<dbReference type="EMBL" id="GGEC01088669">
    <property type="protein sequence ID" value="MBX69153.1"/>
    <property type="molecule type" value="Transcribed_RNA"/>
</dbReference>
<accession>A0A2P2QQ95</accession>
<proteinExistence type="predicted"/>
<dbReference type="AlphaFoldDB" id="A0A2P2QQ95"/>
<reference evidence="1" key="1">
    <citation type="submission" date="2018-02" db="EMBL/GenBank/DDBJ databases">
        <title>Rhizophora mucronata_Transcriptome.</title>
        <authorList>
            <person name="Meera S.P."/>
            <person name="Sreeshan A."/>
            <person name="Augustine A."/>
        </authorList>
    </citation>
    <scope>NUCLEOTIDE SEQUENCE</scope>
    <source>
        <tissue evidence="1">Leaf</tissue>
    </source>
</reference>
<evidence type="ECO:0000313" key="1">
    <source>
        <dbReference type="EMBL" id="MBX69153.1"/>
    </source>
</evidence>
<organism evidence="1">
    <name type="scientific">Rhizophora mucronata</name>
    <name type="common">Asiatic mangrove</name>
    <dbReference type="NCBI Taxonomy" id="61149"/>
    <lineage>
        <taxon>Eukaryota</taxon>
        <taxon>Viridiplantae</taxon>
        <taxon>Streptophyta</taxon>
        <taxon>Embryophyta</taxon>
        <taxon>Tracheophyta</taxon>
        <taxon>Spermatophyta</taxon>
        <taxon>Magnoliopsida</taxon>
        <taxon>eudicotyledons</taxon>
        <taxon>Gunneridae</taxon>
        <taxon>Pentapetalae</taxon>
        <taxon>rosids</taxon>
        <taxon>fabids</taxon>
        <taxon>Malpighiales</taxon>
        <taxon>Rhizophoraceae</taxon>
        <taxon>Rhizophora</taxon>
    </lineage>
</organism>
<protein>
    <submittedName>
        <fullName evidence="1">Uncharacterized protein</fullName>
    </submittedName>
</protein>
<sequence length="52" mass="6369">MQIQVQVISKSWWNRIECMVQWEYHKQQEVIKCQYVNRKNQRIVALVFSSGK</sequence>
<name>A0A2P2QQ95_RHIMU</name>